<dbReference type="Proteomes" id="UP000292052">
    <property type="component" value="Unassembled WGS sequence"/>
</dbReference>
<keyword evidence="2" id="KW-1185">Reference proteome</keyword>
<dbReference type="OrthoDB" id="6805098at2759"/>
<name>A0A482VE12_ASBVE</name>
<sequence length="123" mass="13927">MARLLSTPPPADIVTEVNPRPLCNDDGSTCSQNASPEAGLKKFDEDVSLNPTRWNHLEKEMVRRAEEMELEESLKLQKVLQNEEYRLLDELIYPLTKSGSKFLSVGVLPLKDFTPILRICNPC</sequence>
<protein>
    <submittedName>
        <fullName evidence="1">Uncharacterized protein</fullName>
    </submittedName>
</protein>
<dbReference type="EMBL" id="QDEB01111078">
    <property type="protein sequence ID" value="RZB49911.1"/>
    <property type="molecule type" value="Genomic_DNA"/>
</dbReference>
<comment type="caution">
    <text evidence="1">The sequence shown here is derived from an EMBL/GenBank/DDBJ whole genome shotgun (WGS) entry which is preliminary data.</text>
</comment>
<proteinExistence type="predicted"/>
<reference evidence="1 2" key="1">
    <citation type="submission" date="2017-03" db="EMBL/GenBank/DDBJ databases">
        <title>Genome of the blue death feigning beetle - Asbolus verrucosus.</title>
        <authorList>
            <person name="Rider S.D."/>
        </authorList>
    </citation>
    <scope>NUCLEOTIDE SEQUENCE [LARGE SCALE GENOMIC DNA]</scope>
    <source>
        <strain evidence="1">Butters</strain>
        <tissue evidence="1">Head and leg muscle</tissue>
    </source>
</reference>
<dbReference type="AlphaFoldDB" id="A0A482VE12"/>
<evidence type="ECO:0000313" key="1">
    <source>
        <dbReference type="EMBL" id="RZB49911.1"/>
    </source>
</evidence>
<evidence type="ECO:0000313" key="2">
    <source>
        <dbReference type="Proteomes" id="UP000292052"/>
    </source>
</evidence>
<gene>
    <name evidence="1" type="ORF">BDFB_006591</name>
</gene>
<organism evidence="1 2">
    <name type="scientific">Asbolus verrucosus</name>
    <name type="common">Desert ironclad beetle</name>
    <dbReference type="NCBI Taxonomy" id="1661398"/>
    <lineage>
        <taxon>Eukaryota</taxon>
        <taxon>Metazoa</taxon>
        <taxon>Ecdysozoa</taxon>
        <taxon>Arthropoda</taxon>
        <taxon>Hexapoda</taxon>
        <taxon>Insecta</taxon>
        <taxon>Pterygota</taxon>
        <taxon>Neoptera</taxon>
        <taxon>Endopterygota</taxon>
        <taxon>Coleoptera</taxon>
        <taxon>Polyphaga</taxon>
        <taxon>Cucujiformia</taxon>
        <taxon>Tenebrionidae</taxon>
        <taxon>Pimeliinae</taxon>
        <taxon>Asbolus</taxon>
    </lineage>
</organism>
<accession>A0A482VE12</accession>